<dbReference type="KEGG" id="nae:BHE16_04465"/>
<protein>
    <submittedName>
        <fullName evidence="1">Uncharacterized protein</fullName>
    </submittedName>
</protein>
<evidence type="ECO:0000313" key="2">
    <source>
        <dbReference type="Proteomes" id="UP000183530"/>
    </source>
</evidence>
<keyword evidence="2" id="KW-1185">Reference proteome</keyword>
<dbReference type="Proteomes" id="UP000183530">
    <property type="component" value="Chromosome"/>
</dbReference>
<dbReference type="RefSeq" id="WP_071893873.1">
    <property type="nucleotide sequence ID" value="NZ_CP018135.1"/>
</dbReference>
<organism evidence="1 2">
    <name type="scientific">Neomicrococcus aestuarii</name>
    <dbReference type="NCBI Taxonomy" id="556325"/>
    <lineage>
        <taxon>Bacteria</taxon>
        <taxon>Bacillati</taxon>
        <taxon>Actinomycetota</taxon>
        <taxon>Actinomycetes</taxon>
        <taxon>Micrococcales</taxon>
        <taxon>Micrococcaceae</taxon>
        <taxon>Neomicrococcus</taxon>
    </lineage>
</organism>
<sequence>MNHGTKLATFEEFASPIVEDREAFYANPQVLMDEISPEMIDEIASNYSRGMNLSRPWEDLDSATRADIRRTVKGIVSLSLPVLLRHEVVNP</sequence>
<proteinExistence type="predicted"/>
<evidence type="ECO:0000313" key="1">
    <source>
        <dbReference type="EMBL" id="APF40394.1"/>
    </source>
</evidence>
<reference evidence="1 2" key="1">
    <citation type="submission" date="2016-11" db="EMBL/GenBank/DDBJ databases">
        <title>Genome sequencing of Zhihengliuella aestuarii B18 antagonistic to Plasmodiophora brassicae.</title>
        <authorList>
            <person name="Luo Y."/>
        </authorList>
    </citation>
    <scope>NUCLEOTIDE SEQUENCE [LARGE SCALE GENOMIC DNA]</scope>
    <source>
        <strain evidence="1 2">B18</strain>
    </source>
</reference>
<gene>
    <name evidence="1" type="ORF">BHE16_04465</name>
</gene>
<name>A0A1L2ZLY3_9MICC</name>
<accession>A0A1L2ZLY3</accession>
<dbReference type="EMBL" id="CP018135">
    <property type="protein sequence ID" value="APF40394.1"/>
    <property type="molecule type" value="Genomic_DNA"/>
</dbReference>
<dbReference type="AlphaFoldDB" id="A0A1L2ZLY3"/>